<keyword evidence="4" id="KW-0178">Competence</keyword>
<keyword evidence="6" id="KW-0636">Prenylation</keyword>
<evidence type="ECO:0000256" key="2">
    <source>
        <dbReference type="ARBA" id="ARBA00022525"/>
    </source>
</evidence>
<dbReference type="Proteomes" id="UP001234495">
    <property type="component" value="Unassembled WGS sequence"/>
</dbReference>
<evidence type="ECO:0000256" key="7">
    <source>
        <dbReference type="ARBA" id="ARBA00029483"/>
    </source>
</evidence>
<keyword evidence="2" id="KW-0964">Secreted</keyword>
<keyword evidence="11" id="KW-1185">Reference proteome</keyword>
<evidence type="ECO:0000256" key="8">
    <source>
        <dbReference type="ARBA" id="ARBA00029545"/>
    </source>
</evidence>
<accession>A0ABT9ZD76</accession>
<gene>
    <name evidence="10" type="ORF">J2S19_001028</name>
</gene>
<evidence type="ECO:0000256" key="9">
    <source>
        <dbReference type="ARBA" id="ARBA00030321"/>
    </source>
</evidence>
<dbReference type="InterPro" id="IPR009233">
    <property type="entry name" value="Competence_ComX_Bacillus"/>
</dbReference>
<evidence type="ECO:0000256" key="6">
    <source>
        <dbReference type="ARBA" id="ARBA00023289"/>
    </source>
</evidence>
<name>A0ABT9ZD76_9BACI</name>
<comment type="subcellular location">
    <subcellularLocation>
        <location evidence="1">Secreted</location>
    </subcellularLocation>
</comment>
<evidence type="ECO:0000256" key="4">
    <source>
        <dbReference type="ARBA" id="ARBA00023287"/>
    </source>
</evidence>
<proteinExistence type="predicted"/>
<evidence type="ECO:0000256" key="1">
    <source>
        <dbReference type="ARBA" id="ARBA00004613"/>
    </source>
</evidence>
<keyword evidence="3" id="KW-0588">Pheromone</keyword>
<evidence type="ECO:0000313" key="10">
    <source>
        <dbReference type="EMBL" id="MDQ0229776.1"/>
    </source>
</evidence>
<organism evidence="10 11">
    <name type="scientific">Metabacillus malikii</name>
    <dbReference type="NCBI Taxonomy" id="1504265"/>
    <lineage>
        <taxon>Bacteria</taxon>
        <taxon>Bacillati</taxon>
        <taxon>Bacillota</taxon>
        <taxon>Bacilli</taxon>
        <taxon>Bacillales</taxon>
        <taxon>Bacillaceae</taxon>
        <taxon>Metabacillus</taxon>
    </lineage>
</organism>
<evidence type="ECO:0000256" key="5">
    <source>
        <dbReference type="ARBA" id="ARBA00023288"/>
    </source>
</evidence>
<evidence type="ECO:0000313" key="11">
    <source>
        <dbReference type="Proteomes" id="UP001234495"/>
    </source>
</evidence>
<evidence type="ECO:0000256" key="3">
    <source>
        <dbReference type="ARBA" id="ARBA00023044"/>
    </source>
</evidence>
<comment type="caution">
    <text evidence="10">The sequence shown here is derived from an EMBL/GenBank/DDBJ whole genome shotgun (WGS) entry which is preliminary data.</text>
</comment>
<comment type="subunit">
    <text evidence="7">Interacts directly with the sensor histidine kinase ComP and stimulates its activity.</text>
</comment>
<protein>
    <recommendedName>
        <fullName evidence="8">ComX pheromone</fullName>
    </recommendedName>
    <alternativeName>
        <fullName evidence="9">Competence pheromone</fullName>
    </alternativeName>
</protein>
<dbReference type="EMBL" id="JAUSUD010000003">
    <property type="protein sequence ID" value="MDQ0229776.1"/>
    <property type="molecule type" value="Genomic_DNA"/>
</dbReference>
<reference evidence="10 11" key="1">
    <citation type="submission" date="2023-07" db="EMBL/GenBank/DDBJ databases">
        <title>Genomic Encyclopedia of Type Strains, Phase IV (KMG-IV): sequencing the most valuable type-strain genomes for metagenomic binning, comparative biology and taxonomic classification.</title>
        <authorList>
            <person name="Goeker M."/>
        </authorList>
    </citation>
    <scope>NUCLEOTIDE SEQUENCE [LARGE SCALE GENOMIC DNA]</scope>
    <source>
        <strain evidence="10 11">DSM 29005</strain>
    </source>
</reference>
<dbReference type="RefSeq" id="WP_307338058.1">
    <property type="nucleotide sequence ID" value="NZ_JAUSUD010000003.1"/>
</dbReference>
<dbReference type="Pfam" id="PF05952">
    <property type="entry name" value="ComX"/>
    <property type="match status" value="1"/>
</dbReference>
<sequence length="52" mass="5801">MQELVNFLIENPEVVEKVVNGEASLLGVDIEDVFSVVEGILGTGKLVNMYWY</sequence>
<keyword evidence="5" id="KW-0449">Lipoprotein</keyword>